<dbReference type="RefSeq" id="WP_242937474.1">
    <property type="nucleotide sequence ID" value="NZ_CP094326.1"/>
</dbReference>
<proteinExistence type="predicted"/>
<dbReference type="EMBL" id="CP094326">
    <property type="protein sequence ID" value="UNY99074.1"/>
    <property type="molecule type" value="Genomic_DNA"/>
</dbReference>
<gene>
    <name evidence="1" type="ORF">MQE36_01700</name>
</gene>
<dbReference type="Proteomes" id="UP000829476">
    <property type="component" value="Chromosome"/>
</dbReference>
<dbReference type="PANTHER" id="PTHR37953">
    <property type="entry name" value="UPF0127 PROTEIN MJ1496"/>
    <property type="match status" value="1"/>
</dbReference>
<sequence length="164" mass="19048">MRLKRTLYLLSTTFLLSGLFHQCKKSKEKKITSEEVTFTKESTLQIHNGDSLLVDHIDIEIADNEYERQTGLMYRTNMEEKQAMLFIFDNEEPRFFYMKNTLIPLDIIYLNKNLEIVSFAKNAKPKDESSLPSNAGAQFVLEVNAGLVDKWGLKEGNRITYEKK</sequence>
<dbReference type="Pfam" id="PF02643">
    <property type="entry name" value="DUF192"/>
    <property type="match status" value="1"/>
</dbReference>
<organism evidence="1 2">
    <name type="scientific">Zhouia spongiae</name>
    <dbReference type="NCBI Taxonomy" id="2202721"/>
    <lineage>
        <taxon>Bacteria</taxon>
        <taxon>Pseudomonadati</taxon>
        <taxon>Bacteroidota</taxon>
        <taxon>Flavobacteriia</taxon>
        <taxon>Flavobacteriales</taxon>
        <taxon>Flavobacteriaceae</taxon>
        <taxon>Zhouia</taxon>
    </lineage>
</organism>
<evidence type="ECO:0000313" key="2">
    <source>
        <dbReference type="Proteomes" id="UP000829476"/>
    </source>
</evidence>
<protein>
    <submittedName>
        <fullName evidence="1">DUF192 domain-containing protein</fullName>
    </submittedName>
</protein>
<dbReference type="InterPro" id="IPR038695">
    <property type="entry name" value="Saro_0823-like_sf"/>
</dbReference>
<reference evidence="1 2" key="1">
    <citation type="journal article" date="2018" name="Int. J. Syst. Evol. Microbiol.">
        <title>Zhouia spongiae sp. nov., isolated from a marine sponge.</title>
        <authorList>
            <person name="Zhuang L."/>
            <person name="Lin B."/>
            <person name="Qin F."/>
            <person name="Luo L."/>
        </authorList>
    </citation>
    <scope>NUCLEOTIDE SEQUENCE [LARGE SCALE GENOMIC DNA]</scope>
    <source>
        <strain evidence="1 2">HN-Y44</strain>
    </source>
</reference>
<dbReference type="PANTHER" id="PTHR37953:SF1">
    <property type="entry name" value="UPF0127 PROTEIN MJ1496"/>
    <property type="match status" value="1"/>
</dbReference>
<keyword evidence="2" id="KW-1185">Reference proteome</keyword>
<name>A0ABY3YMM2_9FLAO</name>
<evidence type="ECO:0000313" key="1">
    <source>
        <dbReference type="EMBL" id="UNY99074.1"/>
    </source>
</evidence>
<dbReference type="Gene3D" id="2.60.120.1140">
    <property type="entry name" value="Protein of unknown function DUF192"/>
    <property type="match status" value="1"/>
</dbReference>
<accession>A0ABY3YMM2</accession>
<dbReference type="InterPro" id="IPR003795">
    <property type="entry name" value="DUF192"/>
</dbReference>